<evidence type="ECO:0000256" key="1">
    <source>
        <dbReference type="ARBA" id="ARBA00004498"/>
    </source>
</evidence>
<dbReference type="Gene3D" id="3.40.50.720">
    <property type="entry name" value="NAD(P)-binding Rossmann-like Domain"/>
    <property type="match status" value="1"/>
</dbReference>
<keyword evidence="4" id="KW-0560">Oxidoreductase</keyword>
<dbReference type="SUPFAM" id="SSF55347">
    <property type="entry name" value="Glyceraldehyde-3-phosphate dehydrogenase-like, C-terminal domain"/>
    <property type="match status" value="1"/>
</dbReference>
<name>A0AAN7YFJ7_ELEMC</name>
<evidence type="ECO:0000256" key="5">
    <source>
        <dbReference type="ARBA" id="ARBA00037474"/>
    </source>
</evidence>
<reference evidence="8 9" key="1">
    <citation type="journal article" date="2023" name="Genes (Basel)">
        <title>Chromosome-Level Genome Assembly and Circadian Gene Repertoire of the Patagonia Blennie Eleginops maclovinus-The Closest Ancestral Proxy of Antarctic Cryonotothenioids.</title>
        <authorList>
            <person name="Cheng C.C."/>
            <person name="Rivera-Colon A.G."/>
            <person name="Minhas B.F."/>
            <person name="Wilson L."/>
            <person name="Rayamajhi N."/>
            <person name="Vargas-Chacoff L."/>
            <person name="Catchen J.M."/>
        </authorList>
    </citation>
    <scope>NUCLEOTIDE SEQUENCE [LARGE SCALE GENOMIC DNA]</scope>
    <source>
        <strain evidence="8">JMC-PN-2008</strain>
    </source>
</reference>
<evidence type="ECO:0000256" key="2">
    <source>
        <dbReference type="ARBA" id="ARBA00022525"/>
    </source>
</evidence>
<evidence type="ECO:0000313" key="8">
    <source>
        <dbReference type="EMBL" id="KAK5873917.1"/>
    </source>
</evidence>
<organism evidence="8 9">
    <name type="scientific">Eleginops maclovinus</name>
    <name type="common">Patagonian blennie</name>
    <name type="synonym">Eleginus maclovinus</name>
    <dbReference type="NCBI Taxonomy" id="56733"/>
    <lineage>
        <taxon>Eukaryota</taxon>
        <taxon>Metazoa</taxon>
        <taxon>Chordata</taxon>
        <taxon>Craniata</taxon>
        <taxon>Vertebrata</taxon>
        <taxon>Euteleostomi</taxon>
        <taxon>Actinopterygii</taxon>
        <taxon>Neopterygii</taxon>
        <taxon>Teleostei</taxon>
        <taxon>Neoteleostei</taxon>
        <taxon>Acanthomorphata</taxon>
        <taxon>Eupercaria</taxon>
        <taxon>Perciformes</taxon>
        <taxon>Notothenioidei</taxon>
        <taxon>Eleginopidae</taxon>
        <taxon>Eleginops</taxon>
    </lineage>
</organism>
<keyword evidence="2" id="KW-0964">Secreted</keyword>
<dbReference type="Gene3D" id="3.30.360.10">
    <property type="entry name" value="Dihydrodipicolinate Reductase, domain 2"/>
    <property type="match status" value="1"/>
</dbReference>
<accession>A0AAN7YFJ7</accession>
<comment type="function">
    <text evidence="5">Promotes matrix assembly.</text>
</comment>
<sequence length="337" mass="36870">MLPGVGVFGTGSTARVLVPLLKAEGFEVHAVWGKSEEEACCLAKELGIPFHTSRSDDVLLHQDVDLVCIYIPPSMTRQIAVKALGIGKNVLCEKAATAVDSFKMVTAARYYPQLLSIMGNTLRFLPAFAAMRQLLVEGYLTGERALRVHGLLRTFVQQNGLIRGIRRVTSDDFCFFQMLMGGTGSRSGGVCCTVTLNFNMPGSFVHEVMVVGSTGRLVARGTELYGQRNGSKSEELLLGDSGWAGPEVKEMPLPHLQGLSSMVKALRQSFQAHEERRSWAQGPVAMAPTFEDGLYVQTVVEAVKRSSCSGEWECVEIMSQEPDPNHNLCEALQRNKN</sequence>
<evidence type="ECO:0000256" key="3">
    <source>
        <dbReference type="ARBA" id="ARBA00022530"/>
    </source>
</evidence>
<evidence type="ECO:0000256" key="4">
    <source>
        <dbReference type="ARBA" id="ARBA00023002"/>
    </source>
</evidence>
<proteinExistence type="predicted"/>
<comment type="subcellular location">
    <subcellularLocation>
        <location evidence="1">Secreted</location>
        <location evidence="1">Extracellular space</location>
        <location evidence="1">Extracellular matrix</location>
    </subcellularLocation>
</comment>
<keyword evidence="9" id="KW-1185">Reference proteome</keyword>
<dbReference type="InterPro" id="IPR050463">
    <property type="entry name" value="Gfo/Idh/MocA_oxidrdct_glycsds"/>
</dbReference>
<dbReference type="Pfam" id="PF01408">
    <property type="entry name" value="GFO_IDH_MocA"/>
    <property type="match status" value="1"/>
</dbReference>
<dbReference type="GO" id="GO:0016491">
    <property type="term" value="F:oxidoreductase activity"/>
    <property type="evidence" value="ECO:0007669"/>
    <property type="project" value="UniProtKB-KW"/>
</dbReference>
<reference evidence="8 9" key="2">
    <citation type="journal article" date="2023" name="Mol. Biol. Evol.">
        <title>Genomics of Secondarily Temperate Adaptation in the Only Non-Antarctic Icefish.</title>
        <authorList>
            <person name="Rivera-Colon A.G."/>
            <person name="Rayamajhi N."/>
            <person name="Minhas B.F."/>
            <person name="Madrigal G."/>
            <person name="Bilyk K.T."/>
            <person name="Yoon V."/>
            <person name="Hune M."/>
            <person name="Gregory S."/>
            <person name="Cheng C.H.C."/>
            <person name="Catchen J.M."/>
        </authorList>
    </citation>
    <scope>NUCLEOTIDE SEQUENCE [LARGE SCALE GENOMIC DNA]</scope>
    <source>
        <strain evidence="8">JMC-PN-2008</strain>
    </source>
</reference>
<dbReference type="EMBL" id="JAUZQC010000003">
    <property type="protein sequence ID" value="KAK5873917.1"/>
    <property type="molecule type" value="Genomic_DNA"/>
</dbReference>
<comment type="caution">
    <text evidence="8">The sequence shown here is derived from an EMBL/GenBank/DDBJ whole genome shotgun (WGS) entry which is preliminary data.</text>
</comment>
<evidence type="ECO:0000259" key="7">
    <source>
        <dbReference type="Pfam" id="PF01408"/>
    </source>
</evidence>
<gene>
    <name evidence="8" type="ORF">PBY51_018916</name>
</gene>
<dbReference type="Proteomes" id="UP001346869">
    <property type="component" value="Unassembled WGS sequence"/>
</dbReference>
<evidence type="ECO:0000313" key="9">
    <source>
        <dbReference type="Proteomes" id="UP001346869"/>
    </source>
</evidence>
<dbReference type="SUPFAM" id="SSF51735">
    <property type="entry name" value="NAD(P)-binding Rossmann-fold domains"/>
    <property type="match status" value="1"/>
</dbReference>
<feature type="domain" description="Gfo/Idh/MocA-like oxidoreductase N-terminal" evidence="7">
    <location>
        <begin position="5"/>
        <end position="111"/>
    </location>
</feature>
<dbReference type="PANTHER" id="PTHR43818:SF8">
    <property type="entry name" value="GLUCOSE-FRUCTOSE OXIDOREDUCTASE DOMAIN-CONTAINING PROTEIN 2"/>
    <property type="match status" value="1"/>
</dbReference>
<dbReference type="InterPro" id="IPR000683">
    <property type="entry name" value="Gfo/Idh/MocA-like_OxRdtase_N"/>
</dbReference>
<dbReference type="GO" id="GO:0000166">
    <property type="term" value="F:nucleotide binding"/>
    <property type="evidence" value="ECO:0007669"/>
    <property type="project" value="InterPro"/>
</dbReference>
<keyword evidence="3" id="KW-0272">Extracellular matrix</keyword>
<evidence type="ECO:0000256" key="6">
    <source>
        <dbReference type="ARBA" id="ARBA00040293"/>
    </source>
</evidence>
<dbReference type="AlphaFoldDB" id="A0AAN7YFJ7"/>
<dbReference type="InterPro" id="IPR036291">
    <property type="entry name" value="NAD(P)-bd_dom_sf"/>
</dbReference>
<dbReference type="PANTHER" id="PTHR43818">
    <property type="entry name" value="BCDNA.GH03377"/>
    <property type="match status" value="1"/>
</dbReference>
<protein>
    <recommendedName>
        <fullName evidence="6">Glucose-fructose oxidoreductase domain-containing protein 2</fullName>
    </recommendedName>
</protein>